<proteinExistence type="inferred from homology"/>
<evidence type="ECO:0000259" key="11">
    <source>
        <dbReference type="Pfam" id="PF02366"/>
    </source>
</evidence>
<dbReference type="PANTHER" id="PTHR10050:SF46">
    <property type="entry name" value="PROTEIN O-MANNOSYL-TRANSFERASE 2"/>
    <property type="match status" value="1"/>
</dbReference>
<dbReference type="InterPro" id="IPR032421">
    <property type="entry name" value="PMT_4TMC"/>
</dbReference>
<keyword evidence="8 10" id="KW-0472">Membrane</keyword>
<dbReference type="Pfam" id="PF02366">
    <property type="entry name" value="PMT"/>
    <property type="match status" value="1"/>
</dbReference>
<dbReference type="InterPro" id="IPR027005">
    <property type="entry name" value="PMT-like"/>
</dbReference>
<feature type="transmembrane region" description="Helical" evidence="10">
    <location>
        <begin position="168"/>
        <end position="185"/>
    </location>
</feature>
<comment type="caution">
    <text evidence="13">The sequence shown here is derived from an EMBL/GenBank/DDBJ whole genome shotgun (WGS) entry which is preliminary data.</text>
</comment>
<keyword evidence="14" id="KW-1185">Reference proteome</keyword>
<dbReference type="EC" id="2.4.1.-" evidence="10"/>
<comment type="similarity">
    <text evidence="3 10">Belongs to the glycosyltransferase 39 family.</text>
</comment>
<feature type="transmembrane region" description="Helical" evidence="10">
    <location>
        <begin position="138"/>
        <end position="156"/>
    </location>
</feature>
<dbReference type="InterPro" id="IPR003342">
    <property type="entry name" value="ArnT-like_N"/>
</dbReference>
<evidence type="ECO:0000256" key="10">
    <source>
        <dbReference type="RuleBase" id="RU367007"/>
    </source>
</evidence>
<keyword evidence="7 10" id="KW-1133">Transmembrane helix</keyword>
<feature type="domain" description="ArnT-like N-terminal" evidence="11">
    <location>
        <begin position="3"/>
        <end position="245"/>
    </location>
</feature>
<feature type="transmembrane region" description="Helical" evidence="10">
    <location>
        <begin position="396"/>
        <end position="419"/>
    </location>
</feature>
<dbReference type="GO" id="GO:0005886">
    <property type="term" value="C:plasma membrane"/>
    <property type="evidence" value="ECO:0007669"/>
    <property type="project" value="UniProtKB-SubCell"/>
</dbReference>
<sequence length="484" mass="52317">MLAVALILRFWALGRPDTLVFDEVYYVRDAISQLAHGYPTVWPDREPSLAGGRATEFSESAANAVHPPLGKWLIGLGILIFGADTGWGWRSAVALAGVLTVALTMRLAWSMSRSLVTTCLAGLLLAIDGVHVTLSRVGLLDGLLACAIVGGALCLWHDHLRDRTRSWWMRPWLIGGAACFGAASAIKWSGIYPLVFFFVFIAVSDVLVSRRTGSRRPWLGAAARTFVTGIGALIVALTTYVASWTGWILTSGGHARDSASSWWGALWRYHVEMLEWHRTLSAPHPYDSSPWTWPLGLVPTAMHRSSVPAPGAEPGSDAADWVSVVSPLPNLLVTWGGLLALVILVIAVGMAVTRAARRRGGGLVANPLVGAAAFIVVAYLSGWLPWVLTVSRSAVFQFYAVVLTPFAALALALVLAELVRAPDAAGHRLFRFADDRGALLGRRIAVGIFACVAVAVSCFFFPLWTGMPVSTAFWHLHLWLPDWV</sequence>
<feature type="transmembrane region" description="Helical" evidence="10">
    <location>
        <begin position="364"/>
        <end position="384"/>
    </location>
</feature>
<dbReference type="EMBL" id="JAGFBF010000003">
    <property type="protein sequence ID" value="MBO2989446.1"/>
    <property type="molecule type" value="Genomic_DNA"/>
</dbReference>
<evidence type="ECO:0000256" key="5">
    <source>
        <dbReference type="ARBA" id="ARBA00022679"/>
    </source>
</evidence>
<dbReference type="GO" id="GO:0012505">
    <property type="term" value="C:endomembrane system"/>
    <property type="evidence" value="ECO:0007669"/>
    <property type="project" value="UniProtKB-SubCell"/>
</dbReference>
<dbReference type="Pfam" id="PF16192">
    <property type="entry name" value="PMT_4TMC"/>
    <property type="match status" value="1"/>
</dbReference>
<name>A0A939QCU2_9MICO</name>
<protein>
    <recommendedName>
        <fullName evidence="9 10">Polyprenol-phosphate-mannose--protein mannosyltransferase</fullName>
        <ecNumber evidence="10">2.4.1.-</ecNumber>
    </recommendedName>
</protein>
<keyword evidence="5 10" id="KW-0808">Transferase</keyword>
<comment type="function">
    <text evidence="10">Protein O-mannosyltransferase that catalyzes the transfer of a single mannose residue from a polyprenol phospho-mannosyl lipidic donor to the hydroxyl group of selected serine and threonine residues in acceptor proteins.</text>
</comment>
<comment type="pathway">
    <text evidence="2 10">Protein modification; protein glycosylation.</text>
</comment>
<evidence type="ECO:0000259" key="12">
    <source>
        <dbReference type="Pfam" id="PF16192"/>
    </source>
</evidence>
<feature type="transmembrane region" description="Helical" evidence="10">
    <location>
        <begin position="191"/>
        <end position="209"/>
    </location>
</feature>
<evidence type="ECO:0000313" key="14">
    <source>
        <dbReference type="Proteomes" id="UP000668403"/>
    </source>
</evidence>
<feature type="transmembrane region" description="Helical" evidence="10">
    <location>
        <begin position="221"/>
        <end position="242"/>
    </location>
</feature>
<organism evidence="13 14">
    <name type="scientific">Leucobacter tardus</name>
    <dbReference type="NCBI Taxonomy" id="501483"/>
    <lineage>
        <taxon>Bacteria</taxon>
        <taxon>Bacillati</taxon>
        <taxon>Actinomycetota</taxon>
        <taxon>Actinomycetes</taxon>
        <taxon>Micrococcales</taxon>
        <taxon>Microbacteriaceae</taxon>
        <taxon>Leucobacter</taxon>
    </lineage>
</organism>
<gene>
    <name evidence="13" type="ORF">J4H85_05485</name>
</gene>
<evidence type="ECO:0000256" key="6">
    <source>
        <dbReference type="ARBA" id="ARBA00022692"/>
    </source>
</evidence>
<dbReference type="AlphaFoldDB" id="A0A939QCU2"/>
<feature type="transmembrane region" description="Helical" evidence="10">
    <location>
        <begin position="440"/>
        <end position="464"/>
    </location>
</feature>
<feature type="domain" description="Protein O-mannosyl-transferase C-terminal four TM" evidence="12">
    <location>
        <begin position="263"/>
        <end position="483"/>
    </location>
</feature>
<feature type="transmembrane region" description="Helical" evidence="10">
    <location>
        <begin position="332"/>
        <end position="352"/>
    </location>
</feature>
<evidence type="ECO:0000256" key="1">
    <source>
        <dbReference type="ARBA" id="ARBA00004127"/>
    </source>
</evidence>
<feature type="transmembrane region" description="Helical" evidence="10">
    <location>
        <begin position="87"/>
        <end position="108"/>
    </location>
</feature>
<accession>A0A939QCU2</accession>
<feature type="transmembrane region" description="Helical" evidence="10">
    <location>
        <begin position="115"/>
        <end position="132"/>
    </location>
</feature>
<keyword evidence="6 10" id="KW-0812">Transmembrane</keyword>
<dbReference type="PANTHER" id="PTHR10050">
    <property type="entry name" value="DOLICHYL-PHOSPHATE-MANNOSE--PROTEIN MANNOSYLTRANSFERASE"/>
    <property type="match status" value="1"/>
</dbReference>
<evidence type="ECO:0000256" key="7">
    <source>
        <dbReference type="ARBA" id="ARBA00022989"/>
    </source>
</evidence>
<comment type="subcellular location">
    <subcellularLocation>
        <location evidence="10">Cell membrane</location>
    </subcellularLocation>
    <subcellularLocation>
        <location evidence="1">Endomembrane system</location>
        <topology evidence="1">Multi-pass membrane protein</topology>
    </subcellularLocation>
</comment>
<reference evidence="13" key="1">
    <citation type="submission" date="2021-03" db="EMBL/GenBank/DDBJ databases">
        <title>Leucobacter chromiisoli sp. nov., isolated from chromium-containing soil of chemical plant.</title>
        <authorList>
            <person name="Xu Z."/>
        </authorList>
    </citation>
    <scope>NUCLEOTIDE SEQUENCE</scope>
    <source>
        <strain evidence="13">K 70/01</strain>
    </source>
</reference>
<evidence type="ECO:0000256" key="3">
    <source>
        <dbReference type="ARBA" id="ARBA00007222"/>
    </source>
</evidence>
<keyword evidence="10" id="KW-1003">Cell membrane</keyword>
<evidence type="ECO:0000256" key="4">
    <source>
        <dbReference type="ARBA" id="ARBA00022676"/>
    </source>
</evidence>
<keyword evidence="4 10" id="KW-0328">Glycosyltransferase</keyword>
<evidence type="ECO:0000256" key="9">
    <source>
        <dbReference type="ARBA" id="ARBA00093617"/>
    </source>
</evidence>
<dbReference type="GO" id="GO:0004169">
    <property type="term" value="F:dolichyl-phosphate-mannose-protein mannosyltransferase activity"/>
    <property type="evidence" value="ECO:0007669"/>
    <property type="project" value="UniProtKB-UniRule"/>
</dbReference>
<dbReference type="Proteomes" id="UP000668403">
    <property type="component" value="Unassembled WGS sequence"/>
</dbReference>
<evidence type="ECO:0000256" key="8">
    <source>
        <dbReference type="ARBA" id="ARBA00023136"/>
    </source>
</evidence>
<evidence type="ECO:0000313" key="13">
    <source>
        <dbReference type="EMBL" id="MBO2989446.1"/>
    </source>
</evidence>
<evidence type="ECO:0000256" key="2">
    <source>
        <dbReference type="ARBA" id="ARBA00004922"/>
    </source>
</evidence>